<proteinExistence type="predicted"/>
<organism evidence="4 5">
    <name type="scientific">Skermanella aerolata</name>
    <dbReference type="NCBI Taxonomy" id="393310"/>
    <lineage>
        <taxon>Bacteria</taxon>
        <taxon>Pseudomonadati</taxon>
        <taxon>Pseudomonadota</taxon>
        <taxon>Alphaproteobacteria</taxon>
        <taxon>Rhodospirillales</taxon>
        <taxon>Azospirillaceae</taxon>
        <taxon>Skermanella</taxon>
    </lineage>
</organism>
<dbReference type="AlphaFoldDB" id="A0A512DXN2"/>
<reference evidence="4 5" key="1">
    <citation type="submission" date="2019-07" db="EMBL/GenBank/DDBJ databases">
        <title>Whole genome shotgun sequence of Skermanella aerolata NBRC 106429.</title>
        <authorList>
            <person name="Hosoyama A."/>
            <person name="Uohara A."/>
            <person name="Ohji S."/>
            <person name="Ichikawa N."/>
        </authorList>
    </citation>
    <scope>NUCLEOTIDE SEQUENCE [LARGE SCALE GENOMIC DNA]</scope>
    <source>
        <strain evidence="4 5">NBRC 106429</strain>
    </source>
</reference>
<keyword evidence="5" id="KW-1185">Reference proteome</keyword>
<dbReference type="InterPro" id="IPR050005">
    <property type="entry name" value="DenD"/>
</dbReference>
<dbReference type="PANTHER" id="PTHR43103:SF3">
    <property type="entry name" value="ADP-L-GLYCERO-D-MANNO-HEPTOSE-6-EPIMERASE"/>
    <property type="match status" value="1"/>
</dbReference>
<name>A0A512DXN2_9PROT</name>
<dbReference type="EMBL" id="BJYZ01000026">
    <property type="protein sequence ID" value="GEO41231.1"/>
    <property type="molecule type" value="Genomic_DNA"/>
</dbReference>
<keyword evidence="1" id="KW-0521">NADP</keyword>
<evidence type="ECO:0000256" key="1">
    <source>
        <dbReference type="ARBA" id="ARBA00022857"/>
    </source>
</evidence>
<evidence type="ECO:0000259" key="3">
    <source>
        <dbReference type="Pfam" id="PF01370"/>
    </source>
</evidence>
<dbReference type="OrthoDB" id="9801056at2"/>
<dbReference type="SUPFAM" id="SSF51735">
    <property type="entry name" value="NAD(P)-binding Rossmann-fold domains"/>
    <property type="match status" value="1"/>
</dbReference>
<dbReference type="Proteomes" id="UP000321523">
    <property type="component" value="Unassembled WGS sequence"/>
</dbReference>
<dbReference type="Gene3D" id="3.90.25.10">
    <property type="entry name" value="UDP-galactose 4-epimerase, domain 1"/>
    <property type="match status" value="1"/>
</dbReference>
<gene>
    <name evidence="4" type="ORF">SAE02_53790</name>
</gene>
<dbReference type="CDD" id="cd05238">
    <property type="entry name" value="Gne_like_SDR_e"/>
    <property type="match status" value="1"/>
</dbReference>
<dbReference type="GO" id="GO:0016491">
    <property type="term" value="F:oxidoreductase activity"/>
    <property type="evidence" value="ECO:0007669"/>
    <property type="project" value="InterPro"/>
</dbReference>
<evidence type="ECO:0000256" key="2">
    <source>
        <dbReference type="ARBA" id="ARBA00023277"/>
    </source>
</evidence>
<evidence type="ECO:0000313" key="5">
    <source>
        <dbReference type="Proteomes" id="UP000321523"/>
    </source>
</evidence>
<dbReference type="InterPro" id="IPR001509">
    <property type="entry name" value="Epimerase_deHydtase"/>
</dbReference>
<dbReference type="RefSeq" id="WP_044434174.1">
    <property type="nucleotide sequence ID" value="NZ_BJYZ01000026.1"/>
</dbReference>
<dbReference type="Pfam" id="PF01370">
    <property type="entry name" value="Epimerase"/>
    <property type="match status" value="1"/>
</dbReference>
<sequence length="318" mass="33678">MKLVVTGGAGFLGARLISTLLSDQPPAGFPQFSSIVSVDLAACPVDDTRVQSVIGNIADAAFVNSVITPDVTAIYHLAAVVSGQAEAEFDVGMAVNLDGTRTLLEAARKLPNAPHFVFASSLAVFGGKLPDVVPEDIAVLPQSSYGAQKAMGELMVNDFSRKGFIDGRVCRLPTIVVRPGKPNAAASSFASGIIREPLAGIDSVCPVPTGTRLWLSSPATVIRNLIHAGAVDGDKLEGRRTLNLPGICVTVAEMLASLERIGGAETRAHVTLAEDERIKKIVLSWPGDFDVSRPLSLGFTRDQDFDSVVQSYRQDQLR</sequence>
<feature type="domain" description="NAD-dependent epimerase/dehydratase" evidence="3">
    <location>
        <begin position="4"/>
        <end position="200"/>
    </location>
</feature>
<dbReference type="NCBIfam" id="NF043036">
    <property type="entry name" value="ErythonDh"/>
    <property type="match status" value="1"/>
</dbReference>
<accession>A0A512DXN2</accession>
<comment type="caution">
    <text evidence="4">The sequence shown here is derived from an EMBL/GenBank/DDBJ whole genome shotgun (WGS) entry which is preliminary data.</text>
</comment>
<keyword evidence="2" id="KW-0119">Carbohydrate metabolism</keyword>
<dbReference type="PANTHER" id="PTHR43103">
    <property type="entry name" value="NUCLEOSIDE-DIPHOSPHATE-SUGAR EPIMERASE"/>
    <property type="match status" value="1"/>
</dbReference>
<protein>
    <recommendedName>
        <fullName evidence="3">NAD-dependent epimerase/dehydratase domain-containing protein</fullName>
    </recommendedName>
</protein>
<dbReference type="InterPro" id="IPR036291">
    <property type="entry name" value="NAD(P)-bd_dom_sf"/>
</dbReference>
<evidence type="ECO:0000313" key="4">
    <source>
        <dbReference type="EMBL" id="GEO41231.1"/>
    </source>
</evidence>
<dbReference type="Gene3D" id="3.40.50.720">
    <property type="entry name" value="NAD(P)-binding Rossmann-like Domain"/>
    <property type="match status" value="1"/>
</dbReference>